<sequence length="871" mass="98924">MPRKHSNMKDDRGLHLRKDGKLMSLKPLGKEARSSNGTQEHILYFSVDAVDRARDRACSTKRNYIGLPEGNIWRDKFSREDGTSSSQFMDERSLCNGDFYVGSWLGNLSDGVGKFLWSDGCMYEGEWGQGRKAGRGKIMWPSGATYEGDFLAGCMHGIGTYVGTDGTTYKGFWSMNLKHGLGWKLYANGDMYEGIWKYGLREGLGRYVWSNGNEYIGDWRGGSMSGKGILTWNTNDRYDGFWVDGLEHGHGIYIWANGASYDGMWSKGLKDGKGVFYQVRRVDQGQDLAAEEEKEACLAEHLALPNPHQSSCGLSSDLEIGSLHKNQRSSRIASFENAVITELLKYRDFAAQRDISFDRCWSLEGSLERFISLDMVHPYVEDDFAPVIKMPVSEREYVQGILIKESLIGPMSSMSSRSARRQQHHRPRDIKRPGEAIIKGHRSYDLMLNLQLGIRYAVGKITPLSKREIIPSDLGPQARIQIRFPRAGSQLTPPHQSCDFKWRDYCPVVFRHLRELFKIDVADYMMSICGNDALRELSSPGKSGSVFYLSHDDKYMIKTMRKREVKVLMDMLPNYYYHVREYENTLVTKFFGLHQVKPHGGRKVRFIVMGNMFCTELHIHRRYDLKGSSHGRSTNKVEIDENTTLKDLDLDFVFHLEPSWREALLRQIECDCKFLESQKIMDYSLLLGVHFRARKFPTNSPVSSLITHDMQFSDVGKNSAAADDGLLEEWTSVNGLVLIAHGSGPETNARGSHVRGSMLKLAGKVWEEVDLLLPGTARLHVQLGVNMPARAERILQISKLDAHPEGELFGEVCDVVLYFGIIDILQRYDISKKIEHACKSLQYDSFSISAVDPALYSKRFQSFMQKSFPAS</sequence>
<keyword evidence="2" id="KW-1185">Reference proteome</keyword>
<gene>
    <name evidence="1" type="ORF">O6H91_09G015800</name>
</gene>
<dbReference type="Proteomes" id="UP001162992">
    <property type="component" value="Chromosome 9"/>
</dbReference>
<protein>
    <submittedName>
        <fullName evidence="1">Uncharacterized protein</fullName>
    </submittedName>
</protein>
<reference evidence="2" key="1">
    <citation type="journal article" date="2024" name="Proc. Natl. Acad. Sci. U.S.A.">
        <title>Extraordinary preservation of gene collinearity over three hundred million years revealed in homosporous lycophytes.</title>
        <authorList>
            <person name="Li C."/>
            <person name="Wickell D."/>
            <person name="Kuo L.Y."/>
            <person name="Chen X."/>
            <person name="Nie B."/>
            <person name="Liao X."/>
            <person name="Peng D."/>
            <person name="Ji J."/>
            <person name="Jenkins J."/>
            <person name="Williams M."/>
            <person name="Shu S."/>
            <person name="Plott C."/>
            <person name="Barry K."/>
            <person name="Rajasekar S."/>
            <person name="Grimwood J."/>
            <person name="Han X."/>
            <person name="Sun S."/>
            <person name="Hou Z."/>
            <person name="He W."/>
            <person name="Dai G."/>
            <person name="Sun C."/>
            <person name="Schmutz J."/>
            <person name="Leebens-Mack J.H."/>
            <person name="Li F.W."/>
            <person name="Wang L."/>
        </authorList>
    </citation>
    <scope>NUCLEOTIDE SEQUENCE [LARGE SCALE GENOMIC DNA]</scope>
    <source>
        <strain evidence="2">cv. PW_Plant_1</strain>
    </source>
</reference>
<name>A0ACC2CLJ3_DIPCM</name>
<organism evidence="1 2">
    <name type="scientific">Diphasiastrum complanatum</name>
    <name type="common">Issler's clubmoss</name>
    <name type="synonym">Lycopodium complanatum</name>
    <dbReference type="NCBI Taxonomy" id="34168"/>
    <lineage>
        <taxon>Eukaryota</taxon>
        <taxon>Viridiplantae</taxon>
        <taxon>Streptophyta</taxon>
        <taxon>Embryophyta</taxon>
        <taxon>Tracheophyta</taxon>
        <taxon>Lycopodiopsida</taxon>
        <taxon>Lycopodiales</taxon>
        <taxon>Lycopodiaceae</taxon>
        <taxon>Lycopodioideae</taxon>
        <taxon>Diphasiastrum</taxon>
    </lineage>
</organism>
<evidence type="ECO:0000313" key="1">
    <source>
        <dbReference type="EMBL" id="KAJ7542876.1"/>
    </source>
</evidence>
<proteinExistence type="predicted"/>
<accession>A0ACC2CLJ3</accession>
<dbReference type="EMBL" id="CM055100">
    <property type="protein sequence ID" value="KAJ7542876.1"/>
    <property type="molecule type" value="Genomic_DNA"/>
</dbReference>
<evidence type="ECO:0000313" key="2">
    <source>
        <dbReference type="Proteomes" id="UP001162992"/>
    </source>
</evidence>
<comment type="caution">
    <text evidence="1">The sequence shown here is derived from an EMBL/GenBank/DDBJ whole genome shotgun (WGS) entry which is preliminary data.</text>
</comment>